<protein>
    <recommendedName>
        <fullName evidence="1">BTB domain-containing protein</fullName>
    </recommendedName>
</protein>
<reference evidence="2" key="1">
    <citation type="journal article" date="2020" name="Fungal Divers.">
        <title>Resolving the Mortierellaceae phylogeny through synthesis of multi-gene phylogenetics and phylogenomics.</title>
        <authorList>
            <person name="Vandepol N."/>
            <person name="Liber J."/>
            <person name="Desiro A."/>
            <person name="Na H."/>
            <person name="Kennedy M."/>
            <person name="Barry K."/>
            <person name="Grigoriev I.V."/>
            <person name="Miller A.N."/>
            <person name="O'Donnell K."/>
            <person name="Stajich J.E."/>
            <person name="Bonito G."/>
        </authorList>
    </citation>
    <scope>NUCLEOTIDE SEQUENCE</scope>
    <source>
        <strain evidence="2">NVP1</strain>
    </source>
</reference>
<feature type="domain" description="BTB" evidence="1">
    <location>
        <begin position="164"/>
        <end position="242"/>
    </location>
</feature>
<dbReference type="PROSITE" id="PS50097">
    <property type="entry name" value="BTB"/>
    <property type="match status" value="1"/>
</dbReference>
<dbReference type="PANTHER" id="PTHR24413">
    <property type="entry name" value="SPECKLE-TYPE POZ PROTEIN"/>
    <property type="match status" value="1"/>
</dbReference>
<dbReference type="CDD" id="cd18186">
    <property type="entry name" value="BTB_POZ_ZBTB_KLHL-like"/>
    <property type="match status" value="1"/>
</dbReference>
<dbReference type="Gene3D" id="3.30.710.10">
    <property type="entry name" value="Potassium Channel Kv1.1, Chain A"/>
    <property type="match status" value="1"/>
</dbReference>
<dbReference type="InterPro" id="IPR000210">
    <property type="entry name" value="BTB/POZ_dom"/>
</dbReference>
<gene>
    <name evidence="2" type="ORF">BG006_003029</name>
</gene>
<name>A0A9P5SQA8_9FUNG</name>
<accession>A0A9P5SQA8</accession>
<sequence>MTPSKFICHTLYVRHPTVNEQPPDNVGEFSMPSCGPCAAWNVLIERIGAHLEVSVWLWKPDKYISIRTLSLVPFKGGKHWNSTFDEKILQVGNRVTVQVPVEDVEQDGEYQFFIAMSAMGHIPATSGASRVEDLKDEVAVAKKIADENKATMETLLSDVYSVETRFVFIQDKPSFSDFELWAHRSILSRYQAFGELIKQATQERSEKDINLAPLTLAVEEISFPTFCSLLMFIYTGEIERNIDPTRFAISKLDRPPKYAISGDSTRDEPCWRPLDPGDSPWNFKPVQWDDLLFAADLYKIEELRAICQKYVIEAIQNKNAVETLIHVGTRFPKVKEAALNYITRNIDTMFADGNDPFAPFLQNPKCHELLVEVMLRSRCMHL</sequence>
<dbReference type="Pfam" id="PF00651">
    <property type="entry name" value="BTB"/>
    <property type="match status" value="1"/>
</dbReference>
<dbReference type="EMBL" id="JAAAUY010000178">
    <property type="protein sequence ID" value="KAF9333876.1"/>
    <property type="molecule type" value="Genomic_DNA"/>
</dbReference>
<dbReference type="InterPro" id="IPR011333">
    <property type="entry name" value="SKP1/BTB/POZ_sf"/>
</dbReference>
<dbReference type="Proteomes" id="UP000696485">
    <property type="component" value="Unassembled WGS sequence"/>
</dbReference>
<dbReference type="AlphaFoldDB" id="A0A9P5SQA8"/>
<dbReference type="SUPFAM" id="SSF54695">
    <property type="entry name" value="POZ domain"/>
    <property type="match status" value="1"/>
</dbReference>
<keyword evidence="3" id="KW-1185">Reference proteome</keyword>
<proteinExistence type="predicted"/>
<organism evidence="2 3">
    <name type="scientific">Podila minutissima</name>
    <dbReference type="NCBI Taxonomy" id="64525"/>
    <lineage>
        <taxon>Eukaryota</taxon>
        <taxon>Fungi</taxon>
        <taxon>Fungi incertae sedis</taxon>
        <taxon>Mucoromycota</taxon>
        <taxon>Mortierellomycotina</taxon>
        <taxon>Mortierellomycetes</taxon>
        <taxon>Mortierellales</taxon>
        <taxon>Mortierellaceae</taxon>
        <taxon>Podila</taxon>
    </lineage>
</organism>
<evidence type="ECO:0000313" key="3">
    <source>
        <dbReference type="Proteomes" id="UP000696485"/>
    </source>
</evidence>
<evidence type="ECO:0000259" key="1">
    <source>
        <dbReference type="PROSITE" id="PS50097"/>
    </source>
</evidence>
<evidence type="ECO:0000313" key="2">
    <source>
        <dbReference type="EMBL" id="KAF9333876.1"/>
    </source>
</evidence>
<comment type="caution">
    <text evidence="2">The sequence shown here is derived from an EMBL/GenBank/DDBJ whole genome shotgun (WGS) entry which is preliminary data.</text>
</comment>